<dbReference type="EMBL" id="CAVMBE010000089">
    <property type="protein sequence ID" value="CAK4033585.1"/>
    <property type="molecule type" value="Genomic_DNA"/>
</dbReference>
<keyword evidence="2" id="KW-1185">Reference proteome</keyword>
<evidence type="ECO:0008006" key="3">
    <source>
        <dbReference type="Google" id="ProtNLM"/>
    </source>
</evidence>
<dbReference type="AlphaFoldDB" id="A0AAI8Z6F7"/>
<proteinExistence type="predicted"/>
<sequence length="297" mass="34032">MLDQAPFRLLHLPVELQCYILQHALDCLTATIHLACRSDCTVHPSRSQRPSALPTLQIFHNLRLTNQTLRKLAQDVFYDVNQFTFWPFAMPPNLGPAEGRACRLKGVRHLIFEQDPVHMTFRKTRLAIQFRRLKTGWECSCGPDEEMIQRCWPQDVHDHNHHDRLSLAFTTVAFQDPWVMSPSCDNPEDAERQSHLLKDLRPQEQKLGLVTSLALVMGERFEMLLREKGRGEDLTLGDLKRLREIMVGYFDTVPFEIWLPGGGGGGGHGEGEGNYIASMRYVFEQVPLLRFIGDDKA</sequence>
<organism evidence="1 2">
    <name type="scientific">Lecanosticta acicola</name>
    <dbReference type="NCBI Taxonomy" id="111012"/>
    <lineage>
        <taxon>Eukaryota</taxon>
        <taxon>Fungi</taxon>
        <taxon>Dikarya</taxon>
        <taxon>Ascomycota</taxon>
        <taxon>Pezizomycotina</taxon>
        <taxon>Dothideomycetes</taxon>
        <taxon>Dothideomycetidae</taxon>
        <taxon>Mycosphaerellales</taxon>
        <taxon>Mycosphaerellaceae</taxon>
        <taxon>Lecanosticta</taxon>
    </lineage>
</organism>
<accession>A0AAI8Z6F7</accession>
<dbReference type="Proteomes" id="UP001296104">
    <property type="component" value="Unassembled WGS sequence"/>
</dbReference>
<reference evidence="1" key="1">
    <citation type="submission" date="2023-11" db="EMBL/GenBank/DDBJ databases">
        <authorList>
            <person name="Alioto T."/>
            <person name="Alioto T."/>
            <person name="Gomez Garrido J."/>
        </authorList>
    </citation>
    <scope>NUCLEOTIDE SEQUENCE</scope>
</reference>
<evidence type="ECO:0000313" key="2">
    <source>
        <dbReference type="Proteomes" id="UP001296104"/>
    </source>
</evidence>
<protein>
    <recommendedName>
        <fullName evidence="3">F-box domain-containing protein</fullName>
    </recommendedName>
</protein>
<comment type="caution">
    <text evidence="1">The sequence shown here is derived from an EMBL/GenBank/DDBJ whole genome shotgun (WGS) entry which is preliminary data.</text>
</comment>
<evidence type="ECO:0000313" key="1">
    <source>
        <dbReference type="EMBL" id="CAK4033585.1"/>
    </source>
</evidence>
<name>A0AAI8Z6F7_9PEZI</name>
<gene>
    <name evidence="1" type="ORF">LECACI_7A008743</name>
</gene>